<dbReference type="AlphaFoldDB" id="A0A3B0V6I4"/>
<proteinExistence type="predicted"/>
<dbReference type="InterPro" id="IPR013424">
    <property type="entry name" value="Ice-binding_C"/>
</dbReference>
<feature type="domain" description="Ice-binding protein C-terminal" evidence="1">
    <location>
        <begin position="181"/>
        <end position="204"/>
    </location>
</feature>
<dbReference type="Pfam" id="PF07589">
    <property type="entry name" value="PEP-CTERM"/>
    <property type="match status" value="1"/>
</dbReference>
<accession>A0A3B0V6I4</accession>
<evidence type="ECO:0000259" key="1">
    <source>
        <dbReference type="Pfam" id="PF07589"/>
    </source>
</evidence>
<dbReference type="NCBIfam" id="TIGR02595">
    <property type="entry name" value="PEP_CTERM"/>
    <property type="match status" value="1"/>
</dbReference>
<protein>
    <recommendedName>
        <fullName evidence="1">Ice-binding protein C-terminal domain-containing protein</fullName>
    </recommendedName>
</protein>
<name>A0A3B0V6I4_9ZZZZ</name>
<reference evidence="2" key="1">
    <citation type="submission" date="2018-06" db="EMBL/GenBank/DDBJ databases">
        <authorList>
            <person name="Zhirakovskaya E."/>
        </authorList>
    </citation>
    <scope>NUCLEOTIDE SEQUENCE</scope>
</reference>
<dbReference type="EMBL" id="UOEX01000175">
    <property type="protein sequence ID" value="VAW36530.1"/>
    <property type="molecule type" value="Genomic_DNA"/>
</dbReference>
<sequence>MDKSYQILLPAILFFIAISGPALATPYTGANIVLAGTDYSSISSKTIYDDLTGRHYGWGRTGNETIYTNWNGWVKYSAHLTKGNWNIGLNAINHGDTLGSDWYSSFEVSANLTPNNTAATFTLHIPASSTEVNHSFFSFNIETAEEYTVTYSWENDQYKTSGLDANIEIVSTFFDNTATAPVPEPASILLFGTGLMGLTGLKKRRNKGRPIPSSFFNS</sequence>
<organism evidence="2">
    <name type="scientific">hydrothermal vent metagenome</name>
    <dbReference type="NCBI Taxonomy" id="652676"/>
    <lineage>
        <taxon>unclassified sequences</taxon>
        <taxon>metagenomes</taxon>
        <taxon>ecological metagenomes</taxon>
    </lineage>
</organism>
<gene>
    <name evidence="2" type="ORF">MNBD_DELTA03-1106</name>
</gene>
<evidence type="ECO:0000313" key="2">
    <source>
        <dbReference type="EMBL" id="VAW36530.1"/>
    </source>
</evidence>